<dbReference type="InterPro" id="IPR013087">
    <property type="entry name" value="Znf_C2H2_type"/>
</dbReference>
<accession>A0AA38VMR1</accession>
<dbReference type="Proteomes" id="UP001174694">
    <property type="component" value="Unassembled WGS sequence"/>
</dbReference>
<feature type="domain" description="C2H2-type" evidence="2">
    <location>
        <begin position="378"/>
        <end position="406"/>
    </location>
</feature>
<dbReference type="EMBL" id="JANBVO010000005">
    <property type="protein sequence ID" value="KAJ9151784.1"/>
    <property type="molecule type" value="Genomic_DNA"/>
</dbReference>
<feature type="region of interest" description="Disordered" evidence="1">
    <location>
        <begin position="100"/>
        <end position="136"/>
    </location>
</feature>
<feature type="domain" description="C2H2-type" evidence="2">
    <location>
        <begin position="462"/>
        <end position="490"/>
    </location>
</feature>
<dbReference type="PANTHER" id="PTHR35391">
    <property type="entry name" value="C2H2-TYPE DOMAIN-CONTAINING PROTEIN-RELATED"/>
    <property type="match status" value="1"/>
</dbReference>
<dbReference type="PANTHER" id="PTHR35391:SF7">
    <property type="entry name" value="C2H2-TYPE DOMAIN-CONTAINING PROTEIN"/>
    <property type="match status" value="1"/>
</dbReference>
<keyword evidence="4" id="KW-1185">Reference proteome</keyword>
<feature type="compositionally biased region" description="Polar residues" evidence="1">
    <location>
        <begin position="260"/>
        <end position="273"/>
    </location>
</feature>
<sequence length="779" mass="86714">MTEHATVIFEAAKACQGGLTACVKVPVLMEEEWAENRLADFNLWANGVGALATGRASLDSRLGFKPEVQRVVTNLLYLLKDIVDECYKIGIGLTDDKTTDLRRTEQAERGRSASPCLDEQERSFSPWSDGSSTDTDMSLESFPTDNRLSQVMTQTRVILNNLGRIGVAIRQSGTRARLQRADYLFNPEEHAELRDHLTVVLLFRPGTWREQLQSRKLTEVQDRLITCNLKRRNRFIYAQTHAKGLTTTSFLSVNAKRDNSGSQAKASQKTTSDVGKPDISATQEAKRQSSDQAKKQTAKTETAASALSEAFALPDISVSQAATTQVSATATKMNYPRPPPTKAETDFFKCPCCCQTLPIMISQGNRWRKHLTTDLTPYTCVLNNCPTPGKLYATKNAWKEHMLEDHPMLQYWLCFACADSKQFSSEEALVAHTRESHRNTISDDQLAVLLPACVRTVPADISSCPICPGLDGAENIGRDSLIDHIANCVHAFSLRALPWAPDASEESAEFIIASVARAQNWLITSFGMEEADEVILQRTEHMARPEQPSHYFWDNPYFEEGTGASSADDVRSLTSIERELEKLKAENESPLAYSDPQESYSNISGAVSINESEGSQYDAHEDTSAVHTRQMSYKFHWMELSESPKEEFSERDSELVGDKTGKDDAKSIDFLGQLIRLQVYLEMQEFKRDRDTLNSLNNLPKVNPPCAIDAEANVVEPSASDSYLARSVAPEERDGTRQRLRAVAGDADDLHGAPRLLHPSIMAIITEVVYAAYNILPPR</sequence>
<proteinExistence type="predicted"/>
<feature type="compositionally biased region" description="Polar residues" evidence="1">
    <location>
        <begin position="123"/>
        <end position="136"/>
    </location>
</feature>
<feature type="compositionally biased region" description="Basic and acidic residues" evidence="1">
    <location>
        <begin position="284"/>
        <end position="294"/>
    </location>
</feature>
<name>A0AA38VMR1_9PEZI</name>
<evidence type="ECO:0000313" key="4">
    <source>
        <dbReference type="Proteomes" id="UP001174694"/>
    </source>
</evidence>
<organism evidence="3 4">
    <name type="scientific">Pleurostoma richardsiae</name>
    <dbReference type="NCBI Taxonomy" id="41990"/>
    <lineage>
        <taxon>Eukaryota</taxon>
        <taxon>Fungi</taxon>
        <taxon>Dikarya</taxon>
        <taxon>Ascomycota</taxon>
        <taxon>Pezizomycotina</taxon>
        <taxon>Sordariomycetes</taxon>
        <taxon>Sordariomycetidae</taxon>
        <taxon>Calosphaeriales</taxon>
        <taxon>Pleurostomataceae</taxon>
        <taxon>Pleurostoma</taxon>
    </lineage>
</organism>
<evidence type="ECO:0000313" key="3">
    <source>
        <dbReference type="EMBL" id="KAJ9151784.1"/>
    </source>
</evidence>
<feature type="domain" description="C2H2-type" evidence="2">
    <location>
        <begin position="412"/>
        <end position="437"/>
    </location>
</feature>
<reference evidence="3" key="1">
    <citation type="submission" date="2022-07" db="EMBL/GenBank/DDBJ databases">
        <title>Fungi with potential for degradation of polypropylene.</title>
        <authorList>
            <person name="Gostincar C."/>
        </authorList>
    </citation>
    <scope>NUCLEOTIDE SEQUENCE</scope>
    <source>
        <strain evidence="3">EXF-13308</strain>
    </source>
</reference>
<evidence type="ECO:0000256" key="1">
    <source>
        <dbReference type="SAM" id="MobiDB-lite"/>
    </source>
</evidence>
<protein>
    <submittedName>
        <fullName evidence="3">Transcription factor Zn, C2H2 protein</fullName>
    </submittedName>
</protein>
<dbReference type="SMART" id="SM00355">
    <property type="entry name" value="ZnF_C2H2"/>
    <property type="match status" value="3"/>
</dbReference>
<gene>
    <name evidence="3" type="ORF">NKR23_g2691</name>
</gene>
<feature type="compositionally biased region" description="Basic and acidic residues" evidence="1">
    <location>
        <begin position="100"/>
        <end position="111"/>
    </location>
</feature>
<evidence type="ECO:0000259" key="2">
    <source>
        <dbReference type="SMART" id="SM00355"/>
    </source>
</evidence>
<comment type="caution">
    <text evidence="3">The sequence shown here is derived from an EMBL/GenBank/DDBJ whole genome shotgun (WGS) entry which is preliminary data.</text>
</comment>
<feature type="region of interest" description="Disordered" evidence="1">
    <location>
        <begin position="258"/>
        <end position="301"/>
    </location>
</feature>
<dbReference type="AlphaFoldDB" id="A0AA38VMR1"/>